<evidence type="ECO:0000313" key="1">
    <source>
        <dbReference type="EMBL" id="MBI5251060.1"/>
    </source>
</evidence>
<gene>
    <name evidence="1" type="ORF">HY912_16345</name>
</gene>
<dbReference type="EMBL" id="JACRDE010000425">
    <property type="protein sequence ID" value="MBI5251060.1"/>
    <property type="molecule type" value="Genomic_DNA"/>
</dbReference>
<comment type="caution">
    <text evidence="1">The sequence shown here is derived from an EMBL/GenBank/DDBJ whole genome shotgun (WGS) entry which is preliminary data.</text>
</comment>
<organism evidence="1 2">
    <name type="scientific">Desulfomonile tiedjei</name>
    <dbReference type="NCBI Taxonomy" id="2358"/>
    <lineage>
        <taxon>Bacteria</taxon>
        <taxon>Pseudomonadati</taxon>
        <taxon>Thermodesulfobacteriota</taxon>
        <taxon>Desulfomonilia</taxon>
        <taxon>Desulfomonilales</taxon>
        <taxon>Desulfomonilaceae</taxon>
        <taxon>Desulfomonile</taxon>
    </lineage>
</organism>
<proteinExistence type="predicted"/>
<protein>
    <submittedName>
        <fullName evidence="1">Uncharacterized protein</fullName>
    </submittedName>
</protein>
<reference evidence="1" key="1">
    <citation type="submission" date="2020-07" db="EMBL/GenBank/DDBJ databases">
        <title>Huge and variable diversity of episymbiotic CPR bacteria and DPANN archaea in groundwater ecosystems.</title>
        <authorList>
            <person name="He C.Y."/>
            <person name="Keren R."/>
            <person name="Whittaker M."/>
            <person name="Farag I.F."/>
            <person name="Doudna J."/>
            <person name="Cate J.H.D."/>
            <person name="Banfield J.F."/>
        </authorList>
    </citation>
    <scope>NUCLEOTIDE SEQUENCE</scope>
    <source>
        <strain evidence="1">NC_groundwater_1664_Pr3_B-0.1um_52_9</strain>
    </source>
</reference>
<accession>A0A9D6V2U0</accession>
<sequence length="77" mass="9165">MAKSNRAEEIVREIERITPYMYEGLYGNFLRNFMDGDKSRWTSDLSNYLSHANNDWADIGNEVAVLLWERFERRISC</sequence>
<name>A0A9D6V2U0_9BACT</name>
<evidence type="ECO:0000313" key="2">
    <source>
        <dbReference type="Proteomes" id="UP000807825"/>
    </source>
</evidence>
<dbReference type="AlphaFoldDB" id="A0A9D6V2U0"/>
<dbReference type="Proteomes" id="UP000807825">
    <property type="component" value="Unassembled WGS sequence"/>
</dbReference>